<name>A0A7N0TXG2_KALFE</name>
<dbReference type="PANTHER" id="PTHR33673">
    <property type="entry name" value="SUPPRESSOR SRP40-LIKE PROTEIN"/>
    <property type="match status" value="1"/>
</dbReference>
<keyword evidence="3" id="KW-1185">Reference proteome</keyword>
<dbReference type="AlphaFoldDB" id="A0A7N0TXG2"/>
<feature type="compositionally biased region" description="Polar residues" evidence="1">
    <location>
        <begin position="14"/>
        <end position="27"/>
    </location>
</feature>
<evidence type="ECO:0000256" key="1">
    <source>
        <dbReference type="SAM" id="MobiDB-lite"/>
    </source>
</evidence>
<feature type="region of interest" description="Disordered" evidence="1">
    <location>
        <begin position="14"/>
        <end position="123"/>
    </location>
</feature>
<dbReference type="EnsemblPlants" id="Kaladp0048s0080.1.v1.1">
    <property type="protein sequence ID" value="Kaladp0048s0080.1.v1.1"/>
    <property type="gene ID" value="Kaladp0048s0080.v1.1"/>
</dbReference>
<evidence type="ECO:0000313" key="2">
    <source>
        <dbReference type="EnsemblPlants" id="Kaladp0048s0080.1.v1.1"/>
    </source>
</evidence>
<organism evidence="2 3">
    <name type="scientific">Kalanchoe fedtschenkoi</name>
    <name type="common">Lavender scallops</name>
    <name type="synonym">South American air plant</name>
    <dbReference type="NCBI Taxonomy" id="63787"/>
    <lineage>
        <taxon>Eukaryota</taxon>
        <taxon>Viridiplantae</taxon>
        <taxon>Streptophyta</taxon>
        <taxon>Embryophyta</taxon>
        <taxon>Tracheophyta</taxon>
        <taxon>Spermatophyta</taxon>
        <taxon>Magnoliopsida</taxon>
        <taxon>eudicotyledons</taxon>
        <taxon>Gunneridae</taxon>
        <taxon>Pentapetalae</taxon>
        <taxon>Saxifragales</taxon>
        <taxon>Crassulaceae</taxon>
        <taxon>Kalanchoe</taxon>
    </lineage>
</organism>
<feature type="compositionally biased region" description="Low complexity" evidence="1">
    <location>
        <begin position="37"/>
        <end position="59"/>
    </location>
</feature>
<dbReference type="OMA" id="NNTHMEA"/>
<protein>
    <submittedName>
        <fullName evidence="2">Uncharacterized protein</fullName>
    </submittedName>
</protein>
<dbReference type="Gramene" id="Kaladp0048s0080.1.v1.1">
    <property type="protein sequence ID" value="Kaladp0048s0080.1.v1.1"/>
    <property type="gene ID" value="Kaladp0048s0080.v1.1"/>
</dbReference>
<accession>A0A7N0TXG2</accession>
<dbReference type="EnsemblPlants" id="Kaladp0048s0080.3.v1.1">
    <property type="protein sequence ID" value="Kaladp0048s0080.3.v1.1"/>
    <property type="gene ID" value="Kaladp0048s0080.v1.1"/>
</dbReference>
<reference evidence="2" key="1">
    <citation type="submission" date="2021-01" db="UniProtKB">
        <authorList>
            <consortium name="EnsemblPlants"/>
        </authorList>
    </citation>
    <scope>IDENTIFICATION</scope>
</reference>
<dbReference type="Gramene" id="Kaladp0048s0080.3.v1.1">
    <property type="protein sequence ID" value="Kaladp0048s0080.3.v1.1"/>
    <property type="gene ID" value="Kaladp0048s0080.v1.1"/>
</dbReference>
<dbReference type="PANTHER" id="PTHR33673:SF38">
    <property type="entry name" value="CHROMODOMAIN-HELICASE-DNA-BINDING PROTEIN 7-LIKE"/>
    <property type="match status" value="1"/>
</dbReference>
<sequence>MLRLHSDICSLSIMESATEGQPNSATTFDKRKHSSSSKKLISSRSSSSSSSLSSVNSSRDPFEDGLDRPSVSDVVISFSPNHDHLNQLPPKSPNAYSDLESDSSRNLLPPGLQSMEHSPGNSPYRIPSSVFSRTSAAHNDWSVASNESLFSIQMGNMSFTRDCAQYLGKSGELGTFKSGELAMYRKSGELAMYKKSGELRTDMKPAEHNESREVPDMGPTTTGQMMNLANCSPSAYQASPNSHPGVGATEAAAAEMMKEVIREHEQNQGEIKIPSQKNGVRSPTSSDDGGASVKSFAFPVSGDSVKSGSEDSLKPLKSGQHPEQPPDSTPRSTSKEKSTTAAQQTQAATGWFSCFSCCWPNRS</sequence>
<proteinExistence type="predicted"/>
<evidence type="ECO:0000313" key="3">
    <source>
        <dbReference type="Proteomes" id="UP000594263"/>
    </source>
</evidence>
<feature type="compositionally biased region" description="Polar residues" evidence="1">
    <location>
        <begin position="275"/>
        <end position="287"/>
    </location>
</feature>
<feature type="region of interest" description="Disordered" evidence="1">
    <location>
        <begin position="264"/>
        <end position="346"/>
    </location>
</feature>
<dbReference type="Proteomes" id="UP000594263">
    <property type="component" value="Unplaced"/>
</dbReference>